<keyword evidence="2" id="KW-1185">Reference proteome</keyword>
<dbReference type="Proteomes" id="UP000694565">
    <property type="component" value="Unplaced"/>
</dbReference>
<protein>
    <recommendedName>
        <fullName evidence="3">Secreted protein</fullName>
    </recommendedName>
</protein>
<reference evidence="1" key="2">
    <citation type="submission" date="2025-09" db="UniProtKB">
        <authorList>
            <consortium name="Ensembl"/>
        </authorList>
    </citation>
    <scope>IDENTIFICATION</scope>
</reference>
<dbReference type="GeneTree" id="ENSGT01120000273306"/>
<name>A0A8C3A358_CYCLU</name>
<evidence type="ECO:0008006" key="3">
    <source>
        <dbReference type="Google" id="ProtNLM"/>
    </source>
</evidence>
<evidence type="ECO:0000313" key="2">
    <source>
        <dbReference type="Proteomes" id="UP000694565"/>
    </source>
</evidence>
<dbReference type="Ensembl" id="ENSCLMT00005037692.1">
    <property type="protein sequence ID" value="ENSCLMP00005036256.1"/>
    <property type="gene ID" value="ENSCLMG00005017313.1"/>
</dbReference>
<evidence type="ECO:0000313" key="1">
    <source>
        <dbReference type="Ensembl" id="ENSCLMP00005036256.1"/>
    </source>
</evidence>
<proteinExistence type="predicted"/>
<dbReference type="AlphaFoldDB" id="A0A8C3A358"/>
<sequence>MTCVRSPVFCLHIKLIHTGFLIVHNALHSDFPRVWVHAEELAHLEGCVPAKSVGHLSIGALIKVCGVQLQHQRPPRSVKYGYVIVGVQHCDSYQCCTRASR</sequence>
<organism evidence="1 2">
    <name type="scientific">Cyclopterus lumpus</name>
    <name type="common">Lumpsucker</name>
    <dbReference type="NCBI Taxonomy" id="8103"/>
    <lineage>
        <taxon>Eukaryota</taxon>
        <taxon>Metazoa</taxon>
        <taxon>Chordata</taxon>
        <taxon>Craniata</taxon>
        <taxon>Vertebrata</taxon>
        <taxon>Euteleostomi</taxon>
        <taxon>Actinopterygii</taxon>
        <taxon>Neopterygii</taxon>
        <taxon>Teleostei</taxon>
        <taxon>Neoteleostei</taxon>
        <taxon>Acanthomorphata</taxon>
        <taxon>Eupercaria</taxon>
        <taxon>Perciformes</taxon>
        <taxon>Cottioidei</taxon>
        <taxon>Cottales</taxon>
        <taxon>Cyclopteridae</taxon>
        <taxon>Cyclopterus</taxon>
    </lineage>
</organism>
<reference evidence="1" key="1">
    <citation type="submission" date="2025-08" db="UniProtKB">
        <authorList>
            <consortium name="Ensembl"/>
        </authorList>
    </citation>
    <scope>IDENTIFICATION</scope>
</reference>
<accession>A0A8C3A358</accession>